<evidence type="ECO:0000256" key="1">
    <source>
        <dbReference type="ARBA" id="ARBA00005820"/>
    </source>
</evidence>
<dbReference type="Proteomes" id="UP001220964">
    <property type="component" value="Unassembled WGS sequence"/>
</dbReference>
<keyword evidence="5" id="KW-0802">TPR repeat</keyword>
<name>A0AAE3NV46_9RHOB</name>
<dbReference type="GO" id="GO:0003677">
    <property type="term" value="F:DNA binding"/>
    <property type="evidence" value="ECO:0007669"/>
    <property type="project" value="UniProtKB-KW"/>
</dbReference>
<protein>
    <recommendedName>
        <fullName evidence="10">TolB-like protein</fullName>
    </recommendedName>
</protein>
<organism evidence="8 9">
    <name type="scientific">Psychromarinibacter sediminicola</name>
    <dbReference type="NCBI Taxonomy" id="3033385"/>
    <lineage>
        <taxon>Bacteria</taxon>
        <taxon>Pseudomonadati</taxon>
        <taxon>Pseudomonadota</taxon>
        <taxon>Alphaproteobacteria</taxon>
        <taxon>Rhodobacterales</taxon>
        <taxon>Paracoccaceae</taxon>
        <taxon>Psychromarinibacter</taxon>
    </lineage>
</organism>
<keyword evidence="2" id="KW-0805">Transcription regulation</keyword>
<dbReference type="SUPFAM" id="SSF46894">
    <property type="entry name" value="C-terminal effector domain of the bipartite response regulators"/>
    <property type="match status" value="1"/>
</dbReference>
<evidence type="ECO:0000313" key="8">
    <source>
        <dbReference type="EMBL" id="MDF0602219.1"/>
    </source>
</evidence>
<gene>
    <name evidence="8" type="ORF">P1J78_15875</name>
</gene>
<dbReference type="SUPFAM" id="SSF48452">
    <property type="entry name" value="TPR-like"/>
    <property type="match status" value="2"/>
</dbReference>
<dbReference type="InterPro" id="IPR051677">
    <property type="entry name" value="AfsR-DnrI-RedD_regulator"/>
</dbReference>
<evidence type="ECO:0000313" key="9">
    <source>
        <dbReference type="Proteomes" id="UP001220964"/>
    </source>
</evidence>
<dbReference type="SMART" id="SM00862">
    <property type="entry name" value="Trans_reg_C"/>
    <property type="match status" value="1"/>
</dbReference>
<reference evidence="8" key="1">
    <citation type="submission" date="2023-03" db="EMBL/GenBank/DDBJ databases">
        <title>Multiphase analysis and comparison of six strains from genera Psychromarinibacter, Lutimaribacter, and Maritimibacter, including a novel species: Psychromarinibacter sediminicola sp. nov.</title>
        <authorList>
            <person name="Wang Y.-H."/>
            <person name="Ye M.-Q."/>
            <person name="Du Z.-J."/>
        </authorList>
    </citation>
    <scope>NUCLEOTIDE SEQUENCE</scope>
    <source>
        <strain evidence="8">C21-152</strain>
    </source>
</reference>
<sequence>MPPLLTLQIDGPVEARLPDGAPVPGLSARGRAMLAYLALAPDRQASRIALATLLWGDRAEEQARGSLRQELSSLRKRLPDGALHADRSAVRLGAVEIAEGPAGADLLADVALHCEPFEDWLREARAQRHAQLAGAALAAAERALADDNGAAAQDAAERALSHDPDDERALRVLLRAAADGGRPGPALATCQAFAERQRADHGTGLSDDTRTLADALHKSGPAAPRPKEARSEPAIAVLRFEELTRGADDMFADGVVEEITGALSHVRDFRVIARQSAFALGAEALDVTEAARRLRADYLVEGTVRRSGERVRISVQLVDGETGATLWADRYDDRMDDLFELQDRIAAHVAGQLSPSLRAAEIRRAGARQPADRSAYDLMLTALPHFWAHRKADNDRAIALLDAALEQDPDYVPAMAYKAWALAQKPSYMWSDDPDADHRAALVAADAAAQRVTDHAPSLVAIGAAVTLSGNDVDRANSLIDRALAIDPNNAWGWMRRGWAWTYCGRAEEALDAFDRAEELSPLDPFRFNIFFGQAVAVRTLGRYDEAIRLLREGMHANPGCTWVYRILAGVYTLMDRKADADAMLRKLTEHYPHLTVGYLLNCIPPTARHFQPDYIEALKRMGLPE</sequence>
<dbReference type="InterPro" id="IPR001867">
    <property type="entry name" value="OmpR/PhoB-type_DNA-bd"/>
</dbReference>
<dbReference type="RefSeq" id="WP_275568350.1">
    <property type="nucleotide sequence ID" value="NZ_JARGYC010000044.1"/>
</dbReference>
<feature type="domain" description="OmpR/PhoB-type" evidence="6">
    <location>
        <begin position="20"/>
        <end position="92"/>
    </location>
</feature>
<dbReference type="Gene3D" id="1.10.10.10">
    <property type="entry name" value="Winged helix-like DNA-binding domain superfamily/Winged helix DNA-binding domain"/>
    <property type="match status" value="1"/>
</dbReference>
<evidence type="ECO:0008006" key="10">
    <source>
        <dbReference type="Google" id="ProtNLM"/>
    </source>
</evidence>
<evidence type="ECO:0000256" key="3">
    <source>
        <dbReference type="ARBA" id="ARBA00023125"/>
    </source>
</evidence>
<dbReference type="GO" id="GO:0006355">
    <property type="term" value="P:regulation of DNA-templated transcription"/>
    <property type="evidence" value="ECO:0007669"/>
    <property type="project" value="InterPro"/>
</dbReference>
<evidence type="ECO:0000256" key="5">
    <source>
        <dbReference type="PROSITE-ProRule" id="PRU00339"/>
    </source>
</evidence>
<keyword evidence="3" id="KW-0238">DNA-binding</keyword>
<dbReference type="PANTHER" id="PTHR35807:SF1">
    <property type="entry name" value="TRANSCRIPTIONAL REGULATOR REDD"/>
    <property type="match status" value="1"/>
</dbReference>
<feature type="domain" description="Bacterial transcriptional activator" evidence="7">
    <location>
        <begin position="85"/>
        <end position="217"/>
    </location>
</feature>
<dbReference type="SMART" id="SM01043">
    <property type="entry name" value="BTAD"/>
    <property type="match status" value="1"/>
</dbReference>
<dbReference type="InterPro" id="IPR011990">
    <property type="entry name" value="TPR-like_helical_dom_sf"/>
</dbReference>
<dbReference type="SMART" id="SM00028">
    <property type="entry name" value="TPR"/>
    <property type="match status" value="3"/>
</dbReference>
<dbReference type="AlphaFoldDB" id="A0AAE3NV46"/>
<dbReference type="InterPro" id="IPR036388">
    <property type="entry name" value="WH-like_DNA-bd_sf"/>
</dbReference>
<dbReference type="Gene3D" id="1.25.40.10">
    <property type="entry name" value="Tetratricopeptide repeat domain"/>
    <property type="match status" value="1"/>
</dbReference>
<proteinExistence type="inferred from homology"/>
<dbReference type="Pfam" id="PF14559">
    <property type="entry name" value="TPR_19"/>
    <property type="match status" value="1"/>
</dbReference>
<keyword evidence="4" id="KW-0804">Transcription</keyword>
<dbReference type="InterPro" id="IPR016032">
    <property type="entry name" value="Sig_transdc_resp-reg_C-effctor"/>
</dbReference>
<evidence type="ECO:0000256" key="4">
    <source>
        <dbReference type="ARBA" id="ARBA00023163"/>
    </source>
</evidence>
<dbReference type="InterPro" id="IPR005158">
    <property type="entry name" value="BTAD"/>
</dbReference>
<dbReference type="EMBL" id="JARGYC010000044">
    <property type="protein sequence ID" value="MDF0602219.1"/>
    <property type="molecule type" value="Genomic_DNA"/>
</dbReference>
<dbReference type="Gene3D" id="3.40.50.10070">
    <property type="entry name" value="TolB, N-terminal domain"/>
    <property type="match status" value="1"/>
</dbReference>
<comment type="caution">
    <text evidence="8">The sequence shown here is derived from an EMBL/GenBank/DDBJ whole genome shotgun (WGS) entry which is preliminary data.</text>
</comment>
<evidence type="ECO:0000259" key="7">
    <source>
        <dbReference type="SMART" id="SM01043"/>
    </source>
</evidence>
<evidence type="ECO:0000256" key="2">
    <source>
        <dbReference type="ARBA" id="ARBA00023015"/>
    </source>
</evidence>
<accession>A0AAE3NV46</accession>
<comment type="similarity">
    <text evidence="1">Belongs to the AfsR/DnrI/RedD regulatory family.</text>
</comment>
<feature type="repeat" description="TPR" evidence="5">
    <location>
        <begin position="491"/>
        <end position="524"/>
    </location>
</feature>
<evidence type="ECO:0000259" key="6">
    <source>
        <dbReference type="SMART" id="SM00862"/>
    </source>
</evidence>
<dbReference type="PROSITE" id="PS50005">
    <property type="entry name" value="TPR"/>
    <property type="match status" value="1"/>
</dbReference>
<keyword evidence="9" id="KW-1185">Reference proteome</keyword>
<dbReference type="GO" id="GO:0000160">
    <property type="term" value="P:phosphorelay signal transduction system"/>
    <property type="evidence" value="ECO:0007669"/>
    <property type="project" value="InterPro"/>
</dbReference>
<dbReference type="InterPro" id="IPR019734">
    <property type="entry name" value="TPR_rpt"/>
</dbReference>
<dbReference type="PANTHER" id="PTHR35807">
    <property type="entry name" value="TRANSCRIPTIONAL REGULATOR REDD-RELATED"/>
    <property type="match status" value="1"/>
</dbReference>